<reference evidence="11 12" key="1">
    <citation type="journal article" date="2021" name="Commun. Biol.">
        <title>The genome of Shorea leprosula (Dipterocarpaceae) highlights the ecological relevance of drought in aseasonal tropical rainforests.</title>
        <authorList>
            <person name="Ng K.K.S."/>
            <person name="Kobayashi M.J."/>
            <person name="Fawcett J.A."/>
            <person name="Hatakeyama M."/>
            <person name="Paape T."/>
            <person name="Ng C.H."/>
            <person name="Ang C.C."/>
            <person name="Tnah L.H."/>
            <person name="Lee C.T."/>
            <person name="Nishiyama T."/>
            <person name="Sese J."/>
            <person name="O'Brien M.J."/>
            <person name="Copetti D."/>
            <person name="Mohd Noor M.I."/>
            <person name="Ong R.C."/>
            <person name="Putra M."/>
            <person name="Sireger I.Z."/>
            <person name="Indrioko S."/>
            <person name="Kosugi Y."/>
            <person name="Izuno A."/>
            <person name="Isagi Y."/>
            <person name="Lee S.L."/>
            <person name="Shimizu K.K."/>
        </authorList>
    </citation>
    <scope>NUCLEOTIDE SEQUENCE [LARGE SCALE GENOMIC DNA]</scope>
    <source>
        <strain evidence="11">214</strain>
    </source>
</reference>
<dbReference type="AlphaFoldDB" id="A0AAV5HYG8"/>
<keyword evidence="3" id="KW-0808">Transferase</keyword>
<dbReference type="GO" id="GO:0005737">
    <property type="term" value="C:cytoplasm"/>
    <property type="evidence" value="ECO:0007669"/>
    <property type="project" value="TreeGrafter"/>
</dbReference>
<accession>A0AAV5HYG8</accession>
<keyword evidence="7" id="KW-0862">Zinc</keyword>
<dbReference type="PROSITE" id="PS50089">
    <property type="entry name" value="ZF_RING_2"/>
    <property type="match status" value="1"/>
</dbReference>
<dbReference type="InterPro" id="IPR013083">
    <property type="entry name" value="Znf_RING/FYVE/PHD"/>
</dbReference>
<dbReference type="EMBL" id="BPVZ01000004">
    <property type="protein sequence ID" value="GKU90115.1"/>
    <property type="molecule type" value="Genomic_DNA"/>
</dbReference>
<dbReference type="FunFam" id="3.30.40.10:FF:000022">
    <property type="entry name" value="E3 ubiquitin-protein ligase RING1-like"/>
    <property type="match status" value="1"/>
</dbReference>
<keyword evidence="6" id="KW-0833">Ubl conjugation pathway</keyword>
<dbReference type="Proteomes" id="UP001054252">
    <property type="component" value="Unassembled WGS sequence"/>
</dbReference>
<dbReference type="GO" id="GO:0016567">
    <property type="term" value="P:protein ubiquitination"/>
    <property type="evidence" value="ECO:0007669"/>
    <property type="project" value="TreeGrafter"/>
</dbReference>
<evidence type="ECO:0000256" key="4">
    <source>
        <dbReference type="ARBA" id="ARBA00022723"/>
    </source>
</evidence>
<keyword evidence="4" id="KW-0479">Metal-binding</keyword>
<dbReference type="SMART" id="SM00184">
    <property type="entry name" value="RING"/>
    <property type="match status" value="1"/>
</dbReference>
<evidence type="ECO:0000256" key="2">
    <source>
        <dbReference type="ARBA" id="ARBA00012483"/>
    </source>
</evidence>
<evidence type="ECO:0000256" key="5">
    <source>
        <dbReference type="ARBA" id="ARBA00022771"/>
    </source>
</evidence>
<comment type="catalytic activity">
    <reaction evidence="1">
        <text>S-ubiquitinyl-[E2 ubiquitin-conjugating enzyme]-L-cysteine + [acceptor protein]-L-lysine = [E2 ubiquitin-conjugating enzyme]-L-cysteine + N(6)-ubiquitinyl-[acceptor protein]-L-lysine.</text>
        <dbReference type="EC" id="2.3.2.27"/>
    </reaction>
</comment>
<dbReference type="GO" id="GO:0061630">
    <property type="term" value="F:ubiquitin protein ligase activity"/>
    <property type="evidence" value="ECO:0007669"/>
    <property type="project" value="UniProtKB-EC"/>
</dbReference>
<dbReference type="PANTHER" id="PTHR15710">
    <property type="entry name" value="E3 UBIQUITIN-PROTEIN LIGASE PRAJA"/>
    <property type="match status" value="1"/>
</dbReference>
<evidence type="ECO:0000313" key="12">
    <source>
        <dbReference type="Proteomes" id="UP001054252"/>
    </source>
</evidence>
<name>A0AAV5HYG8_9ROSI</name>
<dbReference type="SUPFAM" id="SSF57850">
    <property type="entry name" value="RING/U-box"/>
    <property type="match status" value="1"/>
</dbReference>
<keyword evidence="12" id="KW-1185">Reference proteome</keyword>
<feature type="region of interest" description="Disordered" evidence="9">
    <location>
        <begin position="313"/>
        <end position="340"/>
    </location>
</feature>
<evidence type="ECO:0000256" key="7">
    <source>
        <dbReference type="ARBA" id="ARBA00022833"/>
    </source>
</evidence>
<dbReference type="CDD" id="cd16454">
    <property type="entry name" value="RING-H2_PA-TM-RING"/>
    <property type="match status" value="1"/>
</dbReference>
<dbReference type="PANTHER" id="PTHR15710:SF108">
    <property type="entry name" value="OS03G0286100 PROTEIN"/>
    <property type="match status" value="1"/>
</dbReference>
<dbReference type="EC" id="2.3.2.27" evidence="2"/>
<evidence type="ECO:0000256" key="1">
    <source>
        <dbReference type="ARBA" id="ARBA00000900"/>
    </source>
</evidence>
<comment type="caution">
    <text evidence="11">The sequence shown here is derived from an EMBL/GenBank/DDBJ whole genome shotgun (WGS) entry which is preliminary data.</text>
</comment>
<dbReference type="GO" id="GO:0008270">
    <property type="term" value="F:zinc ion binding"/>
    <property type="evidence" value="ECO:0007669"/>
    <property type="project" value="UniProtKB-KW"/>
</dbReference>
<evidence type="ECO:0000256" key="6">
    <source>
        <dbReference type="ARBA" id="ARBA00022786"/>
    </source>
</evidence>
<evidence type="ECO:0000313" key="11">
    <source>
        <dbReference type="EMBL" id="GKU90115.1"/>
    </source>
</evidence>
<protein>
    <recommendedName>
        <fullName evidence="2">RING-type E3 ubiquitin transferase</fullName>
        <ecNumber evidence="2">2.3.2.27</ecNumber>
    </recommendedName>
</protein>
<dbReference type="Pfam" id="PF13639">
    <property type="entry name" value="zf-RING_2"/>
    <property type="match status" value="1"/>
</dbReference>
<feature type="region of interest" description="Disordered" evidence="9">
    <location>
        <begin position="91"/>
        <end position="126"/>
    </location>
</feature>
<dbReference type="Pfam" id="PF14369">
    <property type="entry name" value="Zn_ribbon_19"/>
    <property type="match status" value="1"/>
</dbReference>
<dbReference type="Gene3D" id="3.30.40.10">
    <property type="entry name" value="Zinc/RING finger domain, C3HC4 (zinc finger)"/>
    <property type="match status" value="1"/>
</dbReference>
<sequence length="340" mass="37556">MSNSPSQAPTPTPTADESDADRVEYWCHHCSKRVSVETVENLPDVICRECKDGFVEVIQSVPSDADRHDDSSFTSQFEYVLRILRQVAREDNGTQPPPQDPQSEDDFFGVELDGWYNDEDDDDENDNVESVAVNVDEDEVDRSVDEIEENRNTGDDDDGDLRRITREEVLRRVRNRRRLIQNQLTGIRMGFGGNSIELRFDLLDSDGYIGNPEDYVDAAGFEELLQNLAESDIGRRGPPPAAKSAVSGLPTVEILSEAEAVVCVICKDVVGVGEFIKKLPCGHGYHGDCIVPWLGSRNSCPVCRFELPTDDAEYEEERNKRAPPSVAGPSASGAGNSGSS</sequence>
<keyword evidence="5 8" id="KW-0863">Zinc-finger</keyword>
<evidence type="ECO:0000256" key="9">
    <source>
        <dbReference type="SAM" id="MobiDB-lite"/>
    </source>
</evidence>
<feature type="compositionally biased region" description="Low complexity" evidence="9">
    <location>
        <begin position="322"/>
        <end position="340"/>
    </location>
</feature>
<evidence type="ECO:0000256" key="8">
    <source>
        <dbReference type="PROSITE-ProRule" id="PRU00175"/>
    </source>
</evidence>
<evidence type="ECO:0000256" key="3">
    <source>
        <dbReference type="ARBA" id="ARBA00022679"/>
    </source>
</evidence>
<proteinExistence type="predicted"/>
<organism evidence="11 12">
    <name type="scientific">Rubroshorea leprosula</name>
    <dbReference type="NCBI Taxonomy" id="152421"/>
    <lineage>
        <taxon>Eukaryota</taxon>
        <taxon>Viridiplantae</taxon>
        <taxon>Streptophyta</taxon>
        <taxon>Embryophyta</taxon>
        <taxon>Tracheophyta</taxon>
        <taxon>Spermatophyta</taxon>
        <taxon>Magnoliopsida</taxon>
        <taxon>eudicotyledons</taxon>
        <taxon>Gunneridae</taxon>
        <taxon>Pentapetalae</taxon>
        <taxon>rosids</taxon>
        <taxon>malvids</taxon>
        <taxon>Malvales</taxon>
        <taxon>Dipterocarpaceae</taxon>
        <taxon>Rubroshorea</taxon>
    </lineage>
</organism>
<feature type="domain" description="RING-type" evidence="10">
    <location>
        <begin position="263"/>
        <end position="304"/>
    </location>
</feature>
<evidence type="ECO:0000259" key="10">
    <source>
        <dbReference type="PROSITE" id="PS50089"/>
    </source>
</evidence>
<dbReference type="InterPro" id="IPR001841">
    <property type="entry name" value="Znf_RING"/>
</dbReference>
<gene>
    <name evidence="11" type="ORF">SLEP1_g4155</name>
</gene>
<feature type="compositionally biased region" description="Acidic residues" evidence="9">
    <location>
        <begin position="116"/>
        <end position="126"/>
    </location>
</feature>
<dbReference type="InterPro" id="IPR039525">
    <property type="entry name" value="RNF126-like_zinc-ribbon"/>
</dbReference>